<evidence type="ECO:0000313" key="7">
    <source>
        <dbReference type="EMBL" id="KAH0776537.1"/>
    </source>
</evidence>
<organism evidence="7 8">
    <name type="scientific">Solanum tuberosum</name>
    <name type="common">Potato</name>
    <dbReference type="NCBI Taxonomy" id="4113"/>
    <lineage>
        <taxon>Eukaryota</taxon>
        <taxon>Viridiplantae</taxon>
        <taxon>Streptophyta</taxon>
        <taxon>Embryophyta</taxon>
        <taxon>Tracheophyta</taxon>
        <taxon>Spermatophyta</taxon>
        <taxon>Magnoliopsida</taxon>
        <taxon>eudicotyledons</taxon>
        <taxon>Gunneridae</taxon>
        <taxon>Pentapetalae</taxon>
        <taxon>asterids</taxon>
        <taxon>lamiids</taxon>
        <taxon>Solanales</taxon>
        <taxon>Solanaceae</taxon>
        <taxon>Solanoideae</taxon>
        <taxon>Solaneae</taxon>
        <taxon>Solanum</taxon>
    </lineage>
</organism>
<evidence type="ECO:0000256" key="3">
    <source>
        <dbReference type="ARBA" id="ARBA00022989"/>
    </source>
</evidence>
<feature type="transmembrane region" description="Helical" evidence="5">
    <location>
        <begin position="6"/>
        <end position="30"/>
    </location>
</feature>
<keyword evidence="2 5" id="KW-0812">Transmembrane</keyword>
<dbReference type="Pfam" id="PF01061">
    <property type="entry name" value="ABC2_membrane"/>
    <property type="match status" value="1"/>
</dbReference>
<comment type="subcellular location">
    <subcellularLocation>
        <location evidence="1">Membrane</location>
        <topology evidence="1">Multi-pass membrane protein</topology>
    </subcellularLocation>
</comment>
<keyword evidence="3 5" id="KW-1133">Transmembrane helix</keyword>
<proteinExistence type="predicted"/>
<keyword evidence="4 5" id="KW-0472">Membrane</keyword>
<dbReference type="InterPro" id="IPR013525">
    <property type="entry name" value="ABC2_TM"/>
</dbReference>
<evidence type="ECO:0000313" key="8">
    <source>
        <dbReference type="Proteomes" id="UP000826656"/>
    </source>
</evidence>
<feature type="domain" description="ABC-2 type transporter transmembrane" evidence="6">
    <location>
        <begin position="2"/>
        <end position="40"/>
    </location>
</feature>
<gene>
    <name evidence="7" type="ORF">KY290_007948</name>
</gene>
<evidence type="ECO:0000256" key="4">
    <source>
        <dbReference type="ARBA" id="ARBA00023136"/>
    </source>
</evidence>
<evidence type="ECO:0000256" key="5">
    <source>
        <dbReference type="SAM" id="Phobius"/>
    </source>
</evidence>
<name>A0ABQ7W9Q0_SOLTU</name>
<evidence type="ECO:0000256" key="2">
    <source>
        <dbReference type="ARBA" id="ARBA00022692"/>
    </source>
</evidence>
<reference evidence="7 8" key="1">
    <citation type="journal article" date="2021" name="bioRxiv">
        <title>Chromosome-scale and haplotype-resolved genome assembly of a tetraploid potato cultivar.</title>
        <authorList>
            <person name="Sun H."/>
            <person name="Jiao W.-B."/>
            <person name="Krause K."/>
            <person name="Campoy J.A."/>
            <person name="Goel M."/>
            <person name="Folz-Donahue K."/>
            <person name="Kukat C."/>
            <person name="Huettel B."/>
            <person name="Schneeberger K."/>
        </authorList>
    </citation>
    <scope>NUCLEOTIDE SEQUENCE [LARGE SCALE GENOMIC DNA]</scope>
    <source>
        <strain evidence="7">SolTubOtavaFocal</strain>
        <tissue evidence="7">Leaves</tissue>
    </source>
</reference>
<comment type="caution">
    <text evidence="7">The sequence shown here is derived from an EMBL/GenBank/DDBJ whole genome shotgun (WGS) entry which is preliminary data.</text>
</comment>
<dbReference type="Proteomes" id="UP000826656">
    <property type="component" value="Unassembled WGS sequence"/>
</dbReference>
<accession>A0ABQ7W9Q0</accession>
<keyword evidence="8" id="KW-1185">Reference proteome</keyword>
<dbReference type="EMBL" id="JAIVGD010000003">
    <property type="protein sequence ID" value="KAH0776537.1"/>
    <property type="molecule type" value="Genomic_DNA"/>
</dbReference>
<protein>
    <recommendedName>
        <fullName evidence="6">ABC-2 type transporter transmembrane domain-containing protein</fullName>
    </recommendedName>
</protein>
<evidence type="ECO:0000256" key="1">
    <source>
        <dbReference type="ARBA" id="ARBA00004141"/>
    </source>
</evidence>
<sequence>MYGMMFVALTPCSPIAAIVMTFILSFGNLFSGFFIPRPKMVAEPTKEHVDVADTEPVASSTDNVEKTKKKIKKGVFLNEME</sequence>
<evidence type="ECO:0000259" key="6">
    <source>
        <dbReference type="Pfam" id="PF01061"/>
    </source>
</evidence>